<dbReference type="EMBL" id="BARW01015678">
    <property type="protein sequence ID" value="GAI97601.1"/>
    <property type="molecule type" value="Genomic_DNA"/>
</dbReference>
<name>X1U1V4_9ZZZZ</name>
<organism evidence="1">
    <name type="scientific">marine sediment metagenome</name>
    <dbReference type="NCBI Taxonomy" id="412755"/>
    <lineage>
        <taxon>unclassified sequences</taxon>
        <taxon>metagenomes</taxon>
        <taxon>ecological metagenomes</taxon>
    </lineage>
</organism>
<sequence>MKQKNIHSLDEADDKTVQLFSKLGISKNLAKTLIYLSQVDECKS</sequence>
<protein>
    <submittedName>
        <fullName evidence="1">Uncharacterized protein</fullName>
    </submittedName>
</protein>
<dbReference type="AlphaFoldDB" id="X1U1V4"/>
<comment type="caution">
    <text evidence="1">The sequence shown here is derived from an EMBL/GenBank/DDBJ whole genome shotgun (WGS) entry which is preliminary data.</text>
</comment>
<evidence type="ECO:0000313" key="1">
    <source>
        <dbReference type="EMBL" id="GAI97601.1"/>
    </source>
</evidence>
<proteinExistence type="predicted"/>
<gene>
    <name evidence="1" type="ORF">S12H4_27457</name>
</gene>
<reference evidence="1" key="1">
    <citation type="journal article" date="2014" name="Front. Microbiol.">
        <title>High frequency of phylogenetically diverse reductive dehalogenase-homologous genes in deep subseafloor sedimentary metagenomes.</title>
        <authorList>
            <person name="Kawai M."/>
            <person name="Futagami T."/>
            <person name="Toyoda A."/>
            <person name="Takaki Y."/>
            <person name="Nishi S."/>
            <person name="Hori S."/>
            <person name="Arai W."/>
            <person name="Tsubouchi T."/>
            <person name="Morono Y."/>
            <person name="Uchiyama I."/>
            <person name="Ito T."/>
            <person name="Fujiyama A."/>
            <person name="Inagaki F."/>
            <person name="Takami H."/>
        </authorList>
    </citation>
    <scope>NUCLEOTIDE SEQUENCE</scope>
    <source>
        <strain evidence="1">Expedition CK06-06</strain>
    </source>
</reference>
<feature type="non-terminal residue" evidence="1">
    <location>
        <position position="44"/>
    </location>
</feature>
<accession>X1U1V4</accession>